<keyword evidence="1" id="KW-0732">Signal</keyword>
<dbReference type="Proteomes" id="UP000824264">
    <property type="component" value="Unassembled WGS sequence"/>
</dbReference>
<protein>
    <submittedName>
        <fullName evidence="2">Outer membrane homotrimeric porin</fullName>
    </submittedName>
</protein>
<name>A0A9D1R090_9BACT</name>
<reference evidence="2" key="1">
    <citation type="journal article" date="2021" name="PeerJ">
        <title>Extensive microbial diversity within the chicken gut microbiome revealed by metagenomics and culture.</title>
        <authorList>
            <person name="Gilroy R."/>
            <person name="Ravi A."/>
            <person name="Getino M."/>
            <person name="Pursley I."/>
            <person name="Horton D.L."/>
            <person name="Alikhan N.F."/>
            <person name="Baker D."/>
            <person name="Gharbi K."/>
            <person name="Hall N."/>
            <person name="Watson M."/>
            <person name="Adriaenssens E.M."/>
            <person name="Foster-Nyarko E."/>
            <person name="Jarju S."/>
            <person name="Secka A."/>
            <person name="Antonio M."/>
            <person name="Oren A."/>
            <person name="Chaudhuri R.R."/>
            <person name="La Ragione R."/>
            <person name="Hildebrand F."/>
            <person name="Pallen M.J."/>
        </authorList>
    </citation>
    <scope>NUCLEOTIDE SEQUENCE</scope>
    <source>
        <strain evidence="2">ChiSxjej5B17-1746</strain>
    </source>
</reference>
<feature type="chain" id="PRO_5039088674" evidence="1">
    <location>
        <begin position="24"/>
        <end position="472"/>
    </location>
</feature>
<dbReference type="EMBL" id="DXGI01000173">
    <property type="protein sequence ID" value="HIW78455.1"/>
    <property type="molecule type" value="Genomic_DNA"/>
</dbReference>
<proteinExistence type="predicted"/>
<comment type="caution">
    <text evidence="2">The sequence shown here is derived from an EMBL/GenBank/DDBJ whole genome shotgun (WGS) entry which is preliminary data.</text>
</comment>
<dbReference type="AlphaFoldDB" id="A0A9D1R090"/>
<accession>A0A9D1R090</accession>
<evidence type="ECO:0000256" key="1">
    <source>
        <dbReference type="SAM" id="SignalP"/>
    </source>
</evidence>
<reference evidence="2" key="2">
    <citation type="submission" date="2021-04" db="EMBL/GenBank/DDBJ databases">
        <authorList>
            <person name="Gilroy R."/>
        </authorList>
    </citation>
    <scope>NUCLEOTIDE SEQUENCE</scope>
    <source>
        <strain evidence="2">ChiSxjej5B17-1746</strain>
    </source>
</reference>
<gene>
    <name evidence="2" type="ORF">H9874_04835</name>
</gene>
<dbReference type="InterPro" id="IPR059232">
    <property type="entry name" value="Porin_put"/>
</dbReference>
<feature type="signal peptide" evidence="1">
    <location>
        <begin position="1"/>
        <end position="23"/>
    </location>
</feature>
<organism evidence="2 3">
    <name type="scientific">Candidatus Bilophila faecipullorum</name>
    <dbReference type="NCBI Taxonomy" id="2838482"/>
    <lineage>
        <taxon>Bacteria</taxon>
        <taxon>Pseudomonadati</taxon>
        <taxon>Thermodesulfobacteriota</taxon>
        <taxon>Desulfovibrionia</taxon>
        <taxon>Desulfovibrionales</taxon>
        <taxon>Desulfovibrionaceae</taxon>
        <taxon>Bilophila</taxon>
    </lineage>
</organism>
<evidence type="ECO:0000313" key="2">
    <source>
        <dbReference type="EMBL" id="HIW78455.1"/>
    </source>
</evidence>
<evidence type="ECO:0000313" key="3">
    <source>
        <dbReference type="Proteomes" id="UP000824264"/>
    </source>
</evidence>
<sequence length="472" mass="51965">MKRLVTLLLAAGLVLGASLGAQAADIKASGLWQHRVSWADRNFEKGNHDDNFRAASRFRTQIDVIASENLKGVVFFEIGHQNWGYTSQGASLGTDGKEVKVRYSYVDWVVPNTDARVRVGLQKYTLPNFTGIGSPILDADAPGISIHNQFTPNVGTNLFWLRAANDNDPDRAVNNAHDAMDFAGLSVPLTFDGVKVTPWGMFGVIGRDSFKGGNFDLGTIATQGLLPLKATAAIVADSDDTHGQAWYGGIAADITYFDPFRIAFDAAYGSIDLGTSRLDGHSFDVKRAGWYAALTGEYKFGWGTPGLLFWYASGDDDNPYNGSERLPSIDPDVYVTSYGFDGTNYGGAAQTLGYGISGTWAIMARLKDVSFVEDLSHVLRVVYYQGTNDKEMVRKGMIDNPQDTQASMIYLTTGDRAVEVNLDTEYKVYKDLSLYLELGYIRLDMDEDLWRKAGYEAEKNNLKCTLSLGYRF</sequence>
<dbReference type="NCBIfam" id="NF033939">
    <property type="entry name" value="DESULF_POR1"/>
    <property type="match status" value="1"/>
</dbReference>